<protein>
    <submittedName>
        <fullName evidence="1">Uncharacterized protein</fullName>
    </submittedName>
</protein>
<gene>
    <name evidence="1" type="ORF">g.917</name>
</gene>
<sequence length="128" mass="14948">MFDRLFILRRAIVIIISDRECFNIRTAKKLEIFEDDWDKCEVLVKLLKSLQLATIILFYNQQITIYMVRPHIVSLIVKHLNINQTNCMFSTNLKNNVSKNLAKRFSMQGGSPEKIPLIVSQMTNVYPT</sequence>
<dbReference type="OrthoDB" id="6618316at2759"/>
<evidence type="ECO:0000313" key="1">
    <source>
        <dbReference type="EMBL" id="MBY76157.1"/>
    </source>
</evidence>
<organism evidence="1">
    <name type="scientific">Sipha flava</name>
    <name type="common">yellow sugarcane aphid</name>
    <dbReference type="NCBI Taxonomy" id="143950"/>
    <lineage>
        <taxon>Eukaryota</taxon>
        <taxon>Metazoa</taxon>
        <taxon>Ecdysozoa</taxon>
        <taxon>Arthropoda</taxon>
        <taxon>Hexapoda</taxon>
        <taxon>Insecta</taxon>
        <taxon>Pterygota</taxon>
        <taxon>Neoptera</taxon>
        <taxon>Paraneoptera</taxon>
        <taxon>Hemiptera</taxon>
        <taxon>Sternorrhyncha</taxon>
        <taxon>Aphidomorpha</taxon>
        <taxon>Aphidoidea</taxon>
        <taxon>Aphididae</taxon>
        <taxon>Sipha</taxon>
    </lineage>
</organism>
<dbReference type="AlphaFoldDB" id="A0A2S2QEI5"/>
<proteinExistence type="predicted"/>
<dbReference type="EMBL" id="GGMS01006954">
    <property type="protein sequence ID" value="MBY76157.1"/>
    <property type="molecule type" value="Transcribed_RNA"/>
</dbReference>
<name>A0A2S2QEI5_9HEMI</name>
<accession>A0A2S2QEI5</accession>
<reference evidence="1" key="1">
    <citation type="submission" date="2018-04" db="EMBL/GenBank/DDBJ databases">
        <title>Transcriptome assembly of Sipha flava.</title>
        <authorList>
            <person name="Scully E.D."/>
            <person name="Geib S.M."/>
            <person name="Palmer N.A."/>
            <person name="Koch K."/>
            <person name="Bradshaw J."/>
            <person name="Heng-Moss T."/>
            <person name="Sarath G."/>
        </authorList>
    </citation>
    <scope>NUCLEOTIDE SEQUENCE</scope>
</reference>